<dbReference type="InterPro" id="IPR050595">
    <property type="entry name" value="Bact_response_regulator"/>
</dbReference>
<dbReference type="PROSITE" id="PS50110">
    <property type="entry name" value="RESPONSE_REGULATORY"/>
    <property type="match status" value="2"/>
</dbReference>
<keyword evidence="5" id="KW-1185">Reference proteome</keyword>
<gene>
    <name evidence="4" type="ORF">ACFQ24_05915</name>
</gene>
<dbReference type="Proteomes" id="UP001597203">
    <property type="component" value="Unassembled WGS sequence"/>
</dbReference>
<evidence type="ECO:0000256" key="1">
    <source>
        <dbReference type="ARBA" id="ARBA00022553"/>
    </source>
</evidence>
<organism evidence="4 5">
    <name type="scientific">Sphingobium olei</name>
    <dbReference type="NCBI Taxonomy" id="420955"/>
    <lineage>
        <taxon>Bacteria</taxon>
        <taxon>Pseudomonadati</taxon>
        <taxon>Pseudomonadota</taxon>
        <taxon>Alphaproteobacteria</taxon>
        <taxon>Sphingomonadales</taxon>
        <taxon>Sphingomonadaceae</taxon>
        <taxon>Sphingobium</taxon>
    </lineage>
</organism>
<dbReference type="EMBL" id="JBHTLS010000097">
    <property type="protein sequence ID" value="MFD1104407.1"/>
    <property type="molecule type" value="Genomic_DNA"/>
</dbReference>
<evidence type="ECO:0000313" key="5">
    <source>
        <dbReference type="Proteomes" id="UP001597203"/>
    </source>
</evidence>
<reference evidence="5" key="1">
    <citation type="journal article" date="2019" name="Int. J. Syst. Evol. Microbiol.">
        <title>The Global Catalogue of Microorganisms (GCM) 10K type strain sequencing project: providing services to taxonomists for standard genome sequencing and annotation.</title>
        <authorList>
            <consortium name="The Broad Institute Genomics Platform"/>
            <consortium name="The Broad Institute Genome Sequencing Center for Infectious Disease"/>
            <person name="Wu L."/>
            <person name="Ma J."/>
        </authorList>
    </citation>
    <scope>NUCLEOTIDE SEQUENCE [LARGE SCALE GENOMIC DNA]</scope>
    <source>
        <strain evidence="5">CCUG 54329</strain>
    </source>
</reference>
<dbReference type="InterPro" id="IPR001789">
    <property type="entry name" value="Sig_transdc_resp-reg_receiver"/>
</dbReference>
<name>A0ABW3P248_9SPHN</name>
<dbReference type="Gene3D" id="3.40.50.2300">
    <property type="match status" value="2"/>
</dbReference>
<feature type="modified residue" description="4-aspartylphosphate" evidence="2">
    <location>
        <position position="64"/>
    </location>
</feature>
<dbReference type="SUPFAM" id="SSF52172">
    <property type="entry name" value="CheY-like"/>
    <property type="match status" value="2"/>
</dbReference>
<dbReference type="Pfam" id="PF00072">
    <property type="entry name" value="Response_reg"/>
    <property type="match status" value="1"/>
</dbReference>
<evidence type="ECO:0000313" key="4">
    <source>
        <dbReference type="EMBL" id="MFD1104407.1"/>
    </source>
</evidence>
<comment type="caution">
    <text evidence="2">Lacks conserved residue(s) required for the propagation of feature annotation.</text>
</comment>
<feature type="domain" description="Response regulatory" evidence="3">
    <location>
        <begin position="14"/>
        <end position="125"/>
    </location>
</feature>
<dbReference type="CDD" id="cd00156">
    <property type="entry name" value="REC"/>
    <property type="match status" value="1"/>
</dbReference>
<protein>
    <submittedName>
        <fullName evidence="4">Response regulator</fullName>
    </submittedName>
</protein>
<sequence length="259" mass="27945">MVIPSVAEDLRPLHILVVDDDPLLRAFLADDLRDEGMTVIEASNADEALTYCQSNAPVDLVFTDVQMPGSMDGIGLAHRLSKTEPGIPVIVTSGAVPVDSLVPEIPFIAKPYAVKDARTLIFLDPEFGATGHRMTSLLLVEADILVRAALAAYLRECGFRVIEATSIAEARMFLADVNASIDLVLAEIGGTDEDGFALASWIRKERPAIDVILAGTLETATKKAGDLCESEPSVTKPYDHQLVLDRIRRAVAGREPGRK</sequence>
<evidence type="ECO:0000256" key="2">
    <source>
        <dbReference type="PROSITE-ProRule" id="PRU00169"/>
    </source>
</evidence>
<dbReference type="InterPro" id="IPR011006">
    <property type="entry name" value="CheY-like_superfamily"/>
</dbReference>
<dbReference type="SMART" id="SM00448">
    <property type="entry name" value="REC"/>
    <property type="match status" value="2"/>
</dbReference>
<dbReference type="RefSeq" id="WP_380909680.1">
    <property type="nucleotide sequence ID" value="NZ_JBHTLS010000097.1"/>
</dbReference>
<keyword evidence="1 2" id="KW-0597">Phosphoprotein</keyword>
<dbReference type="PANTHER" id="PTHR44591">
    <property type="entry name" value="STRESS RESPONSE REGULATOR PROTEIN 1"/>
    <property type="match status" value="1"/>
</dbReference>
<evidence type="ECO:0000259" key="3">
    <source>
        <dbReference type="PROSITE" id="PS50110"/>
    </source>
</evidence>
<proteinExistence type="predicted"/>
<feature type="domain" description="Response regulatory" evidence="3">
    <location>
        <begin position="136"/>
        <end position="251"/>
    </location>
</feature>
<comment type="caution">
    <text evidence="4">The sequence shown here is derived from an EMBL/GenBank/DDBJ whole genome shotgun (WGS) entry which is preliminary data.</text>
</comment>
<dbReference type="PANTHER" id="PTHR44591:SF21">
    <property type="entry name" value="TWO-COMPONENT RESPONSE REGULATOR"/>
    <property type="match status" value="1"/>
</dbReference>
<accession>A0ABW3P248</accession>